<gene>
    <name evidence="1" type="ORF">MUN68_007495</name>
</gene>
<proteinExistence type="predicted"/>
<dbReference type="Proteomes" id="UP001202717">
    <property type="component" value="Chromosome"/>
</dbReference>
<accession>A0ABY7S234</accession>
<evidence type="ECO:0000313" key="2">
    <source>
        <dbReference type="Proteomes" id="UP001202717"/>
    </source>
</evidence>
<evidence type="ECO:0008006" key="3">
    <source>
        <dbReference type="Google" id="ProtNLM"/>
    </source>
</evidence>
<keyword evidence="2" id="KW-1185">Reference proteome</keyword>
<protein>
    <recommendedName>
        <fullName evidence="3">DKNYY family protein</fullName>
    </recommendedName>
</protein>
<dbReference type="RefSeq" id="WP_249994573.1">
    <property type="nucleotide sequence ID" value="NZ_CP116221.1"/>
</dbReference>
<dbReference type="EMBL" id="CP116221">
    <property type="protein sequence ID" value="WCO03337.1"/>
    <property type="molecule type" value="Genomic_DNA"/>
</dbReference>
<name>A0ABY7S234_9FLAO</name>
<organism evidence="1 2">
    <name type="scientific">Psychroserpens ponticola</name>
    <dbReference type="NCBI Taxonomy" id="2932268"/>
    <lineage>
        <taxon>Bacteria</taxon>
        <taxon>Pseudomonadati</taxon>
        <taxon>Bacteroidota</taxon>
        <taxon>Flavobacteriia</taxon>
        <taxon>Flavobacteriales</taxon>
        <taxon>Flavobacteriaceae</taxon>
        <taxon>Psychroserpens</taxon>
    </lineage>
</organism>
<reference evidence="1 2" key="1">
    <citation type="submission" date="2023-01" db="EMBL/GenBank/DDBJ databases">
        <title>Psychroserpens ponticola sp. nov., isolated from seawater.</title>
        <authorList>
            <person name="Kristyanto S."/>
            <person name="Jung J."/>
            <person name="Kim J.M."/>
            <person name="Jeon C.O."/>
        </authorList>
    </citation>
    <scope>NUCLEOTIDE SEQUENCE [LARGE SCALE GENOMIC DNA]</scope>
    <source>
        <strain evidence="1 2">MSW6</strain>
    </source>
</reference>
<evidence type="ECO:0000313" key="1">
    <source>
        <dbReference type="EMBL" id="WCO03337.1"/>
    </source>
</evidence>
<sequence>MKKQLIFIAIILFYFYSEGQSNKMQIGKSYITLQNYNLLEKLPLTKKDSMNFVIRANDTLVLIETAHEKGSYVTYEYKDSTFLTYYKKIAFNEKDNRASDPATMKYWKNDIKIFFSKSISKSVKKEFLSFTNSISKNIDSLNIYQVKKIEDSNYVIYYFGDYEYNPSMTNNKFSNYVISWNGGNQIYRGSLKLDDKTNFSDRLRIQKMKSLFIKSLGHFLFIEEFDCESIFSDCYSENKKMMPFDLELLKYHYSYGICKGTDLKTFERQHRDGKKSLEKENHTLKFFHPHSN</sequence>